<dbReference type="STRING" id="181874.A0A409V8S1"/>
<organism evidence="8 9">
    <name type="scientific">Panaeolus cyanescens</name>
    <dbReference type="NCBI Taxonomy" id="181874"/>
    <lineage>
        <taxon>Eukaryota</taxon>
        <taxon>Fungi</taxon>
        <taxon>Dikarya</taxon>
        <taxon>Basidiomycota</taxon>
        <taxon>Agaricomycotina</taxon>
        <taxon>Agaricomycetes</taxon>
        <taxon>Agaricomycetidae</taxon>
        <taxon>Agaricales</taxon>
        <taxon>Agaricineae</taxon>
        <taxon>Galeropsidaceae</taxon>
        <taxon>Panaeolus</taxon>
    </lineage>
</organism>
<feature type="compositionally biased region" description="Low complexity" evidence="5">
    <location>
        <begin position="571"/>
        <end position="580"/>
    </location>
</feature>
<evidence type="ECO:0000259" key="7">
    <source>
        <dbReference type="PROSITE" id="PS51192"/>
    </source>
</evidence>
<dbReference type="PROSITE" id="PS51192">
    <property type="entry name" value="HELICASE_ATP_BIND_1"/>
    <property type="match status" value="1"/>
</dbReference>
<dbReference type="InterPro" id="IPR025256">
    <property type="entry name" value="TM7S3/TM198-like_dom"/>
</dbReference>
<dbReference type="GO" id="GO:0003676">
    <property type="term" value="F:nucleic acid binding"/>
    <property type="evidence" value="ECO:0007669"/>
    <property type="project" value="InterPro"/>
</dbReference>
<evidence type="ECO:0000256" key="6">
    <source>
        <dbReference type="SAM" id="Phobius"/>
    </source>
</evidence>
<dbReference type="EMBL" id="NHTK01006134">
    <property type="protein sequence ID" value="PPQ62986.1"/>
    <property type="molecule type" value="Genomic_DNA"/>
</dbReference>
<dbReference type="PANTHER" id="PTHR39469">
    <property type="entry name" value="CHROMOSOME 1, WHOLE GENOME SHOTGUN SEQUENCE"/>
    <property type="match status" value="1"/>
</dbReference>
<dbReference type="SUPFAM" id="SSF52540">
    <property type="entry name" value="P-loop containing nucleoside triphosphate hydrolases"/>
    <property type="match status" value="1"/>
</dbReference>
<reference evidence="8 9" key="1">
    <citation type="journal article" date="2018" name="Evol. Lett.">
        <title>Horizontal gene cluster transfer increased hallucinogenic mushroom diversity.</title>
        <authorList>
            <person name="Reynolds H.T."/>
            <person name="Vijayakumar V."/>
            <person name="Gluck-Thaler E."/>
            <person name="Korotkin H.B."/>
            <person name="Matheny P.B."/>
            <person name="Slot J.C."/>
        </authorList>
    </citation>
    <scope>NUCLEOTIDE SEQUENCE [LARGE SCALE GENOMIC DNA]</scope>
    <source>
        <strain evidence="8 9">2629</strain>
    </source>
</reference>
<dbReference type="AlphaFoldDB" id="A0A409V8S1"/>
<dbReference type="GO" id="GO:0005524">
    <property type="term" value="F:ATP binding"/>
    <property type="evidence" value="ECO:0007669"/>
    <property type="project" value="InterPro"/>
</dbReference>
<feature type="region of interest" description="Disordered" evidence="5">
    <location>
        <begin position="569"/>
        <end position="595"/>
    </location>
</feature>
<evidence type="ECO:0000256" key="3">
    <source>
        <dbReference type="ARBA" id="ARBA00022989"/>
    </source>
</evidence>
<name>A0A409V8S1_9AGAR</name>
<keyword evidence="9" id="KW-1185">Reference proteome</keyword>
<evidence type="ECO:0000256" key="5">
    <source>
        <dbReference type="SAM" id="MobiDB-lite"/>
    </source>
</evidence>
<dbReference type="Pfam" id="PF00270">
    <property type="entry name" value="DEAD"/>
    <property type="match status" value="1"/>
</dbReference>
<evidence type="ECO:0000256" key="1">
    <source>
        <dbReference type="ARBA" id="ARBA00004141"/>
    </source>
</evidence>
<evidence type="ECO:0000256" key="4">
    <source>
        <dbReference type="ARBA" id="ARBA00023136"/>
    </source>
</evidence>
<feature type="region of interest" description="Disordered" evidence="5">
    <location>
        <begin position="1"/>
        <end position="73"/>
    </location>
</feature>
<dbReference type="InterPro" id="IPR027417">
    <property type="entry name" value="P-loop_NTPase"/>
</dbReference>
<keyword evidence="3 6" id="KW-1133">Transmembrane helix</keyword>
<proteinExistence type="predicted"/>
<feature type="compositionally biased region" description="Pro residues" evidence="5">
    <location>
        <begin position="581"/>
        <end position="595"/>
    </location>
</feature>
<dbReference type="Proteomes" id="UP000284842">
    <property type="component" value="Unassembled WGS sequence"/>
</dbReference>
<dbReference type="Pfam" id="PF13886">
    <property type="entry name" value="TM7S3_TM198"/>
    <property type="match status" value="1"/>
</dbReference>
<feature type="compositionally biased region" description="Polar residues" evidence="5">
    <location>
        <begin position="63"/>
        <end position="73"/>
    </location>
</feature>
<dbReference type="SMART" id="SM00487">
    <property type="entry name" value="DEXDc"/>
    <property type="match status" value="1"/>
</dbReference>
<keyword evidence="2 6" id="KW-0812">Transmembrane</keyword>
<evidence type="ECO:0000313" key="9">
    <source>
        <dbReference type="Proteomes" id="UP000284842"/>
    </source>
</evidence>
<comment type="caution">
    <text evidence="8">The sequence shown here is derived from an EMBL/GenBank/DDBJ whole genome shotgun (WGS) entry which is preliminary data.</text>
</comment>
<feature type="compositionally biased region" description="Low complexity" evidence="5">
    <location>
        <begin position="48"/>
        <end position="62"/>
    </location>
</feature>
<dbReference type="Gene3D" id="3.40.50.300">
    <property type="entry name" value="P-loop containing nucleotide triphosphate hydrolases"/>
    <property type="match status" value="1"/>
</dbReference>
<dbReference type="GO" id="GO:0016020">
    <property type="term" value="C:membrane"/>
    <property type="evidence" value="ECO:0007669"/>
    <property type="project" value="UniProtKB-SubCell"/>
</dbReference>
<comment type="subcellular location">
    <subcellularLocation>
        <location evidence="1">Membrane</location>
        <topology evidence="1">Multi-pass membrane protein</topology>
    </subcellularLocation>
</comment>
<feature type="non-terminal residue" evidence="8">
    <location>
        <position position="681"/>
    </location>
</feature>
<dbReference type="InParanoid" id="A0A409V8S1"/>
<evidence type="ECO:0000313" key="8">
    <source>
        <dbReference type="EMBL" id="PPQ62986.1"/>
    </source>
</evidence>
<evidence type="ECO:0000256" key="2">
    <source>
        <dbReference type="ARBA" id="ARBA00022692"/>
    </source>
</evidence>
<feature type="transmembrane region" description="Helical" evidence="6">
    <location>
        <begin position="607"/>
        <end position="627"/>
    </location>
</feature>
<dbReference type="InterPro" id="IPR011545">
    <property type="entry name" value="DEAD/DEAH_box_helicase_dom"/>
</dbReference>
<feature type="compositionally biased region" description="Basic and acidic residues" evidence="5">
    <location>
        <begin position="16"/>
        <end position="33"/>
    </location>
</feature>
<dbReference type="PANTHER" id="PTHR39469:SF1">
    <property type="entry name" value="DUF4203 DOMAIN-CONTAINING PROTEIN"/>
    <property type="match status" value="1"/>
</dbReference>
<dbReference type="InterPro" id="IPR014001">
    <property type="entry name" value="Helicase_ATP-bd"/>
</dbReference>
<accession>A0A409V8S1</accession>
<feature type="domain" description="Helicase ATP-binding" evidence="7">
    <location>
        <begin position="112"/>
        <end position="359"/>
    </location>
</feature>
<gene>
    <name evidence="8" type="ORF">CVT24_006092</name>
</gene>
<protein>
    <recommendedName>
        <fullName evidence="7">Helicase ATP-binding domain-containing protein</fullName>
    </recommendedName>
</protein>
<dbReference type="OrthoDB" id="10256233at2759"/>
<sequence length="681" mass="75217">MSRAYEDHEEALLLGKEQELGKTKEEERWQYPRDKKKKHVEQQGFRQHPPSSLSALSPHVSSGTTDLNNGVSGQDRSRLSFEALGLDKKFVAALRTAFPDVIQPTEVQEKLIPELLGGKDILLKDCTGSGKSFGLVLALLSKPRIAAIDQESGRKRRFITSLLIVPHRDLGHQFADWIKRLVDAIPLDERPTLESVVQVLVRGGDKTYRAGIEQLKKEPPHILICTPQAFLDVHRLDGDVLGVDTLQAVVVDEVDYLVETAARKDPKKSFKKAHDKAKRAIARHPGETRQILDMIYARRKELAEMDEEYEDEEGYRRRAAWRCSKEKEENIPQLIMSSATLRVHLRDYLFEESGWLNRYNLVKVFGKGKEVTPRGILHSVLVVGQDEQVRNIEEAIAGAEEEVMNDSDILEVEEDVSVEWNGEYERTKSPFDANVMETIATCFALDVARMGLVVLGSSEPVGRAVYELRQLGVDAHGLEYWKGAEFNSGSKGKLLVGTVATTRGIDFGELGHVFIVGLPYCGVGDIVTNVSLSISTTTALITVTIPTTRQNQPTQLVTVVPAVINVTHTISPSTSPTPTQDDPPPSSSSSPEPTPSPIILATKVDPAFAVLGVILILTGLPSAFWGHKNRWTSFFLIGFYTLSLVCIVLILKFGVIPAINPPSRTLRGMFVLSATIAGIAG</sequence>
<keyword evidence="4 6" id="KW-0472">Membrane</keyword>
<feature type="transmembrane region" description="Helical" evidence="6">
    <location>
        <begin position="634"/>
        <end position="659"/>
    </location>
</feature>